<comment type="caution">
    <text evidence="1">The sequence shown here is derived from an EMBL/GenBank/DDBJ whole genome shotgun (WGS) entry which is preliminary data.</text>
</comment>
<evidence type="ECO:0000313" key="1">
    <source>
        <dbReference type="EMBL" id="GCF95111.1"/>
    </source>
</evidence>
<protein>
    <submittedName>
        <fullName evidence="1">Uncharacterized protein</fullName>
    </submittedName>
</protein>
<organism evidence="1 2">
    <name type="scientific">Enterococcus florum</name>
    <dbReference type="NCBI Taxonomy" id="2480627"/>
    <lineage>
        <taxon>Bacteria</taxon>
        <taxon>Bacillati</taxon>
        <taxon>Bacillota</taxon>
        <taxon>Bacilli</taxon>
        <taxon>Lactobacillales</taxon>
        <taxon>Enterococcaceae</taxon>
        <taxon>Enterococcus</taxon>
    </lineage>
</organism>
<gene>
    <name evidence="1" type="ORF">NRIC_30020</name>
</gene>
<evidence type="ECO:0000313" key="2">
    <source>
        <dbReference type="Proteomes" id="UP000290567"/>
    </source>
</evidence>
<sequence>MATFGKMDTHIDPSEAGKKFPVQTHVTFLVHDKPQTGIVTKQLKNSAIVELDERKDNGSLMTQSNGIVVINYKQLKKIR</sequence>
<name>A0A4P5PFE9_9ENTE</name>
<keyword evidence="2" id="KW-1185">Reference proteome</keyword>
<dbReference type="EMBL" id="BJCC01000027">
    <property type="protein sequence ID" value="GCF95111.1"/>
    <property type="molecule type" value="Genomic_DNA"/>
</dbReference>
<dbReference type="RefSeq" id="WP_146623510.1">
    <property type="nucleotide sequence ID" value="NZ_BJCC01000027.1"/>
</dbReference>
<reference evidence="2" key="1">
    <citation type="submission" date="2019-02" db="EMBL/GenBank/DDBJ databases">
        <title>Draft genome sequence of Enterococcus sp. Gos25-1.</title>
        <authorList>
            <person name="Tanaka N."/>
            <person name="Shiwa Y."/>
            <person name="Fujita N."/>
        </authorList>
    </citation>
    <scope>NUCLEOTIDE SEQUENCE [LARGE SCALE GENOMIC DNA]</scope>
    <source>
        <strain evidence="2">Gos25-1</strain>
    </source>
</reference>
<dbReference type="AlphaFoldDB" id="A0A4P5PFE9"/>
<dbReference type="OrthoDB" id="2186696at2"/>
<accession>A0A4P5PFE9</accession>
<proteinExistence type="predicted"/>
<dbReference type="Proteomes" id="UP000290567">
    <property type="component" value="Unassembled WGS sequence"/>
</dbReference>